<keyword evidence="3" id="KW-1185">Reference proteome</keyword>
<reference evidence="2" key="1">
    <citation type="submission" date="2023-03" db="EMBL/GenBank/DDBJ databases">
        <title>Massive genome expansion in bonnet fungi (Mycena s.s.) driven by repeated elements and novel gene families across ecological guilds.</title>
        <authorList>
            <consortium name="Lawrence Berkeley National Laboratory"/>
            <person name="Harder C.B."/>
            <person name="Miyauchi S."/>
            <person name="Viragh M."/>
            <person name="Kuo A."/>
            <person name="Thoen E."/>
            <person name="Andreopoulos B."/>
            <person name="Lu D."/>
            <person name="Skrede I."/>
            <person name="Drula E."/>
            <person name="Henrissat B."/>
            <person name="Morin E."/>
            <person name="Kohler A."/>
            <person name="Barry K."/>
            <person name="LaButti K."/>
            <person name="Morin E."/>
            <person name="Salamov A."/>
            <person name="Lipzen A."/>
            <person name="Mereny Z."/>
            <person name="Hegedus B."/>
            <person name="Baldrian P."/>
            <person name="Stursova M."/>
            <person name="Weitz H."/>
            <person name="Taylor A."/>
            <person name="Grigoriev I.V."/>
            <person name="Nagy L.G."/>
            <person name="Martin F."/>
            <person name="Kauserud H."/>
        </authorList>
    </citation>
    <scope>NUCLEOTIDE SEQUENCE</scope>
    <source>
        <strain evidence="2">CBHHK002</strain>
    </source>
</reference>
<feature type="domain" description="DUF6589" evidence="1">
    <location>
        <begin position="2"/>
        <end position="104"/>
    </location>
</feature>
<feature type="non-terminal residue" evidence="2">
    <location>
        <position position="104"/>
    </location>
</feature>
<protein>
    <recommendedName>
        <fullName evidence="1">DUF6589 domain-containing protein</fullName>
    </recommendedName>
</protein>
<dbReference type="Pfam" id="PF20231">
    <property type="entry name" value="DUF6589"/>
    <property type="match status" value="1"/>
</dbReference>
<organism evidence="2 3">
    <name type="scientific">Mycena albidolilacea</name>
    <dbReference type="NCBI Taxonomy" id="1033008"/>
    <lineage>
        <taxon>Eukaryota</taxon>
        <taxon>Fungi</taxon>
        <taxon>Dikarya</taxon>
        <taxon>Basidiomycota</taxon>
        <taxon>Agaricomycotina</taxon>
        <taxon>Agaricomycetes</taxon>
        <taxon>Agaricomycetidae</taxon>
        <taxon>Agaricales</taxon>
        <taxon>Marasmiineae</taxon>
        <taxon>Mycenaceae</taxon>
        <taxon>Mycena</taxon>
    </lineage>
</organism>
<dbReference type="InterPro" id="IPR046496">
    <property type="entry name" value="DUF6589"/>
</dbReference>
<comment type="caution">
    <text evidence="2">The sequence shown here is derived from an EMBL/GenBank/DDBJ whole genome shotgun (WGS) entry which is preliminary data.</text>
</comment>
<dbReference type="EMBL" id="JARIHO010000054">
    <property type="protein sequence ID" value="KAJ7319242.1"/>
    <property type="molecule type" value="Genomic_DNA"/>
</dbReference>
<evidence type="ECO:0000259" key="1">
    <source>
        <dbReference type="Pfam" id="PF20231"/>
    </source>
</evidence>
<evidence type="ECO:0000313" key="2">
    <source>
        <dbReference type="EMBL" id="KAJ7319242.1"/>
    </source>
</evidence>
<feature type="non-terminal residue" evidence="2">
    <location>
        <position position="1"/>
    </location>
</feature>
<accession>A0AAD6ZEF9</accession>
<evidence type="ECO:0000313" key="3">
    <source>
        <dbReference type="Proteomes" id="UP001218218"/>
    </source>
</evidence>
<proteinExistence type="predicted"/>
<gene>
    <name evidence="2" type="ORF">DFH08DRAFT_628614</name>
</gene>
<dbReference type="AlphaFoldDB" id="A0AAD6ZEF9"/>
<name>A0AAD6ZEF9_9AGAR</name>
<dbReference type="Proteomes" id="UP001218218">
    <property type="component" value="Unassembled WGS sequence"/>
</dbReference>
<sequence length="104" mass="11640">LVIGGDGISYAMVLQLQSYLQFHNDALKSLEILEPQLQVWHTKWTDIVQTHLGRTSGKSTNPALLGHSAGKIGRAAPSHMKKVEFYPGSRLFYLVSDARMLDCW</sequence>